<evidence type="ECO:0000313" key="2">
    <source>
        <dbReference type="Proteomes" id="UP000568664"/>
    </source>
</evidence>
<accession>A0A7Y0Q8N2</accession>
<dbReference type="RefSeq" id="WP_169075687.1">
    <property type="nucleotide sequence ID" value="NZ_JABBXH010000004.1"/>
</dbReference>
<keyword evidence="2" id="KW-1185">Reference proteome</keyword>
<protein>
    <submittedName>
        <fullName evidence="1">Uncharacterized protein</fullName>
    </submittedName>
</protein>
<dbReference type="Proteomes" id="UP000568664">
    <property type="component" value="Unassembled WGS sequence"/>
</dbReference>
<dbReference type="EMBL" id="JABBXH010000004">
    <property type="protein sequence ID" value="NMP32345.1"/>
    <property type="molecule type" value="Genomic_DNA"/>
</dbReference>
<comment type="caution">
    <text evidence="1">The sequence shown here is derived from an EMBL/GenBank/DDBJ whole genome shotgun (WGS) entry which is preliminary data.</text>
</comment>
<proteinExistence type="predicted"/>
<evidence type="ECO:0000313" key="1">
    <source>
        <dbReference type="EMBL" id="NMP32345.1"/>
    </source>
</evidence>
<organism evidence="1 2">
    <name type="scientific">Thalassotalea algicola</name>
    <dbReference type="NCBI Taxonomy" id="2716224"/>
    <lineage>
        <taxon>Bacteria</taxon>
        <taxon>Pseudomonadati</taxon>
        <taxon>Pseudomonadota</taxon>
        <taxon>Gammaproteobacteria</taxon>
        <taxon>Alteromonadales</taxon>
        <taxon>Colwelliaceae</taxon>
        <taxon>Thalassotalea</taxon>
    </lineage>
</organism>
<dbReference type="AlphaFoldDB" id="A0A7Y0Q8N2"/>
<sequence>MSKQNRRTKAALTLRKFISVQWLAFENQFIKRKVRRLSRSQFNALDNEIESIINSTNSNIRILSNYKKQLKKGAHITFDYVNSLAAQHQNYLDLSARKDEDLAKVLFITEEEQTKFVQSAISKHNFIQSGEFLHGLLSVKAQGKTVFRSALIEGKVIKDVRQRLVRIEHCKAVKLDNERDQIDSALKEYIFKLLIEQIRLSLKPDLIEPYGKNTNHKNTIDKNTPTEDLAKLNTCLANPEQFISIVKQEVELDKYYTVVERPGQCVAFKFHIATLNKKIGSSEHLVLFSTKG</sequence>
<gene>
    <name evidence="1" type="ORF">HII17_12305</name>
</gene>
<reference evidence="1 2" key="1">
    <citation type="submission" date="2020-04" db="EMBL/GenBank/DDBJ databases">
        <title>Thalassotalea sp. M1531, isolated from the surface of marine red alga.</title>
        <authorList>
            <person name="Pang L."/>
            <person name="Lu D.-C."/>
        </authorList>
    </citation>
    <scope>NUCLEOTIDE SEQUENCE [LARGE SCALE GENOMIC DNA]</scope>
    <source>
        <strain evidence="1 2">M1531</strain>
    </source>
</reference>
<name>A0A7Y0Q8N2_9GAMM</name>